<proteinExistence type="predicted"/>
<dbReference type="Pfam" id="PF01263">
    <property type="entry name" value="Aldose_epim"/>
    <property type="match status" value="1"/>
</dbReference>
<dbReference type="InterPro" id="IPR011013">
    <property type="entry name" value="Gal_mutarotase_sf_dom"/>
</dbReference>
<gene>
    <name evidence="1" type="ORF">AUK18_00090</name>
</gene>
<name>A0A1J5BAN7_9BACT</name>
<dbReference type="GO" id="GO:0030246">
    <property type="term" value="F:carbohydrate binding"/>
    <property type="evidence" value="ECO:0007669"/>
    <property type="project" value="InterPro"/>
</dbReference>
<dbReference type="SUPFAM" id="SSF74650">
    <property type="entry name" value="Galactose mutarotase-like"/>
    <property type="match status" value="1"/>
</dbReference>
<reference evidence="1 2" key="1">
    <citation type="journal article" date="2016" name="Environ. Microbiol.">
        <title>Genomic resolution of a cold subsurface aquifer community provides metabolic insights for novel microbes adapted to high CO concentrations.</title>
        <authorList>
            <person name="Probst A.J."/>
            <person name="Castelle C.J."/>
            <person name="Singh A."/>
            <person name="Brown C.T."/>
            <person name="Anantharaman K."/>
            <person name="Sharon I."/>
            <person name="Hug L.A."/>
            <person name="Burstein D."/>
            <person name="Emerson J.B."/>
            <person name="Thomas B.C."/>
            <person name="Banfield J.F."/>
        </authorList>
    </citation>
    <scope>NUCLEOTIDE SEQUENCE [LARGE SCALE GENOMIC DNA]</scope>
    <source>
        <strain evidence="1">CG2_30_44_31</strain>
    </source>
</reference>
<protein>
    <recommendedName>
        <fullName evidence="3">Aldose epimerase</fullName>
    </recommendedName>
</protein>
<dbReference type="GO" id="GO:0005975">
    <property type="term" value="P:carbohydrate metabolic process"/>
    <property type="evidence" value="ECO:0007669"/>
    <property type="project" value="InterPro"/>
</dbReference>
<accession>A0A1J5BAN7</accession>
<sequence>MWPFPNRVRNRCYQFNRRRYSLAEVQVSQGNFPLIHGLVRDETWQFKTNKNTLTAWIDITPQLKYWDCWPWPSRLTLKYTLKTNRARIDYTVANFAKTELGFGFALHPLFKNAQSLKVPAKYVMESDKDLLPTGKLFKANLNQLTPVKELNLDHVFTGLTGNQQINFNNGIRLTIKTSPDFTHCVVYTGEKEKFTCVESQTCSTDAHNLDSQGFIKEAHLIRVKPGGVHHGWLKYQIS</sequence>
<dbReference type="Proteomes" id="UP000183605">
    <property type="component" value="Unassembled WGS sequence"/>
</dbReference>
<evidence type="ECO:0000313" key="1">
    <source>
        <dbReference type="EMBL" id="OIP04415.1"/>
    </source>
</evidence>
<dbReference type="CDD" id="cd01081">
    <property type="entry name" value="Aldose_epim"/>
    <property type="match status" value="1"/>
</dbReference>
<dbReference type="EMBL" id="MNXQ01000003">
    <property type="protein sequence ID" value="OIP04415.1"/>
    <property type="molecule type" value="Genomic_DNA"/>
</dbReference>
<evidence type="ECO:0000313" key="2">
    <source>
        <dbReference type="Proteomes" id="UP000183605"/>
    </source>
</evidence>
<evidence type="ECO:0008006" key="3">
    <source>
        <dbReference type="Google" id="ProtNLM"/>
    </source>
</evidence>
<comment type="caution">
    <text evidence="1">The sequence shown here is derived from an EMBL/GenBank/DDBJ whole genome shotgun (WGS) entry which is preliminary data.</text>
</comment>
<dbReference type="Gene3D" id="2.70.98.10">
    <property type="match status" value="1"/>
</dbReference>
<dbReference type="InterPro" id="IPR014718">
    <property type="entry name" value="GH-type_carb-bd"/>
</dbReference>
<dbReference type="GO" id="GO:0016853">
    <property type="term" value="F:isomerase activity"/>
    <property type="evidence" value="ECO:0007669"/>
    <property type="project" value="InterPro"/>
</dbReference>
<dbReference type="AlphaFoldDB" id="A0A1J5BAN7"/>
<organism evidence="1 2">
    <name type="scientific">Candidatus Beckwithbacteria bacterium CG2_30_44_31</name>
    <dbReference type="NCBI Taxonomy" id="1805035"/>
    <lineage>
        <taxon>Bacteria</taxon>
        <taxon>Candidatus Beckwithiibacteriota</taxon>
    </lineage>
</organism>
<dbReference type="InterPro" id="IPR008183">
    <property type="entry name" value="Aldose_1/G6P_1-epimerase"/>
</dbReference>